<comment type="caution">
    <text evidence="1">The sequence shown here is derived from an EMBL/GenBank/DDBJ whole genome shotgun (WGS) entry which is preliminary data.</text>
</comment>
<proteinExistence type="predicted"/>
<gene>
    <name evidence="1" type="ORF">SDC9_193530</name>
</gene>
<evidence type="ECO:0000313" key="1">
    <source>
        <dbReference type="EMBL" id="MPN45951.1"/>
    </source>
</evidence>
<reference evidence="1" key="1">
    <citation type="submission" date="2019-08" db="EMBL/GenBank/DDBJ databases">
        <authorList>
            <person name="Kucharzyk K."/>
            <person name="Murdoch R.W."/>
            <person name="Higgins S."/>
            <person name="Loffler F."/>
        </authorList>
    </citation>
    <scope>NUCLEOTIDE SEQUENCE</scope>
</reference>
<sequence length="99" mass="11212">MQCCRLLELLKFIAGQMQNRPQRRAKIADAGRVLLFARVFCMHGVDQRIQHLPVFGFAAYGFIFIHGVFRVQYDFVQCLFHAGFCGKACGDTALYGGHL</sequence>
<organism evidence="1">
    <name type="scientific">bioreactor metagenome</name>
    <dbReference type="NCBI Taxonomy" id="1076179"/>
    <lineage>
        <taxon>unclassified sequences</taxon>
        <taxon>metagenomes</taxon>
        <taxon>ecological metagenomes</taxon>
    </lineage>
</organism>
<protein>
    <submittedName>
        <fullName evidence="1">Uncharacterized protein</fullName>
    </submittedName>
</protein>
<dbReference type="EMBL" id="VSSQ01106216">
    <property type="protein sequence ID" value="MPN45951.1"/>
    <property type="molecule type" value="Genomic_DNA"/>
</dbReference>
<name>A0A645I3T5_9ZZZZ</name>
<accession>A0A645I3T5</accession>
<dbReference type="AlphaFoldDB" id="A0A645I3T5"/>